<dbReference type="Gene3D" id="3.20.20.150">
    <property type="entry name" value="Divalent-metal-dependent TIM barrel enzymes"/>
    <property type="match status" value="1"/>
</dbReference>
<dbReference type="EMBL" id="CP106735">
    <property type="protein sequence ID" value="UXX81012.1"/>
    <property type="molecule type" value="Genomic_DNA"/>
</dbReference>
<dbReference type="InterPro" id="IPR036237">
    <property type="entry name" value="Xyl_isomerase-like_sf"/>
</dbReference>
<dbReference type="SUPFAM" id="SSF51658">
    <property type="entry name" value="Xylose isomerase-like"/>
    <property type="match status" value="1"/>
</dbReference>
<reference evidence="1" key="1">
    <citation type="submission" date="2022-10" db="EMBL/GenBank/DDBJ databases">
        <title>Comparative genomics and taxonomic characterization of three novel marine species of genus Reichenbachiella exhibiting antioxidant and polysaccharide degradation activities.</title>
        <authorList>
            <person name="Muhammad N."/>
            <person name="Lee Y.-J."/>
            <person name="Ko J."/>
            <person name="Kim S.-G."/>
        </authorList>
    </citation>
    <scope>NUCLEOTIDE SEQUENCE</scope>
    <source>
        <strain evidence="1">Wsw4-B4</strain>
    </source>
</reference>
<sequence>MNKRTSLSYWISLGNLKDLKKSCNLALLPWEQRLMYIKEQGFEGVAGIHEEIDTRLFETLGLQYASGVSFLHPAAGLDALRKSVDLGVASISVHLGHGLEPENEIDRWIEMIYEFTELHHTAIYLETHRGTCTQDIRSCIALAKRHPYIQWTGDFSHWYNGLLLGQYFDQKISYLSPIFKRTHMLHGRVASDGCIQPPMNQISAQTWAHYQALWQETLTQSEAPIIPIVIELLSHKIGYDPGVWQAGSPIDDLADRWQDALYLKQKLNHWFQ</sequence>
<dbReference type="RefSeq" id="WP_263052741.1">
    <property type="nucleotide sequence ID" value="NZ_CP106735.1"/>
</dbReference>
<evidence type="ECO:0000313" key="1">
    <source>
        <dbReference type="EMBL" id="UXX81012.1"/>
    </source>
</evidence>
<keyword evidence="2" id="KW-1185">Reference proteome</keyword>
<name>A0ABY6D4D1_9BACT</name>
<dbReference type="Proteomes" id="UP001062165">
    <property type="component" value="Chromosome"/>
</dbReference>
<protein>
    <recommendedName>
        <fullName evidence="3">Sugar phosphate isomerase/epimerase</fullName>
    </recommendedName>
</protein>
<evidence type="ECO:0008006" key="3">
    <source>
        <dbReference type="Google" id="ProtNLM"/>
    </source>
</evidence>
<gene>
    <name evidence="1" type="ORF">N7E81_07860</name>
</gene>
<proteinExistence type="predicted"/>
<organism evidence="1 2">
    <name type="scientific">Reichenbachiella carrageenanivorans</name>
    <dbReference type="NCBI Taxonomy" id="2979869"/>
    <lineage>
        <taxon>Bacteria</taxon>
        <taxon>Pseudomonadati</taxon>
        <taxon>Bacteroidota</taxon>
        <taxon>Cytophagia</taxon>
        <taxon>Cytophagales</taxon>
        <taxon>Reichenbachiellaceae</taxon>
        <taxon>Reichenbachiella</taxon>
    </lineage>
</organism>
<evidence type="ECO:0000313" key="2">
    <source>
        <dbReference type="Proteomes" id="UP001062165"/>
    </source>
</evidence>
<accession>A0ABY6D4D1</accession>